<keyword evidence="2" id="KW-1185">Reference proteome</keyword>
<accession>D9WQ73</accession>
<proteinExistence type="predicted"/>
<organism evidence="1 2">
    <name type="scientific">Streptomyces himastatinicus ATCC 53653</name>
    <dbReference type="NCBI Taxonomy" id="457427"/>
    <lineage>
        <taxon>Bacteria</taxon>
        <taxon>Bacillati</taxon>
        <taxon>Actinomycetota</taxon>
        <taxon>Actinomycetes</taxon>
        <taxon>Kitasatosporales</taxon>
        <taxon>Streptomycetaceae</taxon>
        <taxon>Streptomyces</taxon>
        <taxon>Streptomyces violaceusniger group</taxon>
    </lineage>
</organism>
<dbReference type="STRING" id="457427.SSOG_05747"/>
<dbReference type="Proteomes" id="UP000003963">
    <property type="component" value="Unassembled WGS sequence"/>
</dbReference>
<protein>
    <submittedName>
        <fullName evidence="1">Uncharacterized protein</fullName>
    </submittedName>
</protein>
<gene>
    <name evidence="1" type="ORF">SSOG_05747</name>
</gene>
<dbReference type="HOGENOM" id="CLU_2756133_0_0_11"/>
<reference evidence="1 2" key="1">
    <citation type="submission" date="2009-02" db="EMBL/GenBank/DDBJ databases">
        <title>Annotation of Streptomyces hygroscopicus strain ATCC 53653.</title>
        <authorList>
            <consortium name="The Broad Institute Genome Sequencing Platform"/>
            <consortium name="Broad Institute Microbial Sequencing Center"/>
            <person name="Fischbach M."/>
            <person name="Godfrey P."/>
            <person name="Ward D."/>
            <person name="Young S."/>
            <person name="Zeng Q."/>
            <person name="Koehrsen M."/>
            <person name="Alvarado L."/>
            <person name="Berlin A.M."/>
            <person name="Bochicchio J."/>
            <person name="Borenstein D."/>
            <person name="Chapman S.B."/>
            <person name="Chen Z."/>
            <person name="Engels R."/>
            <person name="Freedman E."/>
            <person name="Gellesch M."/>
            <person name="Goldberg J."/>
            <person name="Griggs A."/>
            <person name="Gujja S."/>
            <person name="Heilman E.R."/>
            <person name="Heiman D.I."/>
            <person name="Hepburn T.A."/>
            <person name="Howarth C."/>
            <person name="Jen D."/>
            <person name="Larson L."/>
            <person name="Lewis B."/>
            <person name="Mehta T."/>
            <person name="Park D."/>
            <person name="Pearson M."/>
            <person name="Richards J."/>
            <person name="Roberts A."/>
            <person name="Saif S."/>
            <person name="Shea T.D."/>
            <person name="Shenoy N."/>
            <person name="Sisk P."/>
            <person name="Stolte C."/>
            <person name="Sykes S.N."/>
            <person name="Thomson T."/>
            <person name="Walk T."/>
            <person name="White J."/>
            <person name="Yandava C."/>
            <person name="Straight P."/>
            <person name="Clardy J."/>
            <person name="Hung D."/>
            <person name="Kolter R."/>
            <person name="Mekalanos J."/>
            <person name="Walker S."/>
            <person name="Walsh C.T."/>
            <person name="Wieland-Brown L.C."/>
            <person name="Haas B."/>
            <person name="Nusbaum C."/>
            <person name="Birren B."/>
        </authorList>
    </citation>
    <scope>NUCLEOTIDE SEQUENCE [LARGE SCALE GENOMIC DNA]</scope>
    <source>
        <strain evidence="1 2">ATCC 53653</strain>
    </source>
</reference>
<evidence type="ECO:0000313" key="1">
    <source>
        <dbReference type="EMBL" id="EFL26034.1"/>
    </source>
</evidence>
<sequence length="70" mass="7962">MQAEASLMQIRRYQLEVVPQRLFIRHLRNPFTADGIGNAPQILTGEPVTNNQLVDFSTRGYVRVNPPDNP</sequence>
<name>D9WQ73_9ACTN</name>
<dbReference type="EMBL" id="GG657754">
    <property type="protein sequence ID" value="EFL26034.1"/>
    <property type="molecule type" value="Genomic_DNA"/>
</dbReference>
<dbReference type="AlphaFoldDB" id="D9WQ73"/>
<evidence type="ECO:0000313" key="2">
    <source>
        <dbReference type="Proteomes" id="UP000003963"/>
    </source>
</evidence>